<dbReference type="GO" id="GO:0016705">
    <property type="term" value="F:oxidoreductase activity, acting on paired donors, with incorporation or reduction of molecular oxygen"/>
    <property type="evidence" value="ECO:0007669"/>
    <property type="project" value="InterPro"/>
</dbReference>
<dbReference type="GO" id="GO:0005506">
    <property type="term" value="F:iron ion binding"/>
    <property type="evidence" value="ECO:0007669"/>
    <property type="project" value="InterPro"/>
</dbReference>
<dbReference type="Proteomes" id="UP000030645">
    <property type="component" value="Unassembled WGS sequence"/>
</dbReference>
<dbReference type="SUPFAM" id="SSF48264">
    <property type="entry name" value="Cytochrome P450"/>
    <property type="match status" value="1"/>
</dbReference>
<dbReference type="EMBL" id="KE345585">
    <property type="protein sequence ID" value="EXC07292.1"/>
    <property type="molecule type" value="Genomic_DNA"/>
</dbReference>
<evidence type="ECO:0000256" key="8">
    <source>
        <dbReference type="ARBA" id="ARBA00023004"/>
    </source>
</evidence>
<keyword evidence="6" id="KW-1133">Transmembrane helix</keyword>
<keyword evidence="10" id="KW-0472">Membrane</keyword>
<keyword evidence="9 12" id="KW-0503">Monooxygenase</keyword>
<evidence type="ECO:0000256" key="3">
    <source>
        <dbReference type="ARBA" id="ARBA00022617"/>
    </source>
</evidence>
<dbReference type="GO" id="GO:0016020">
    <property type="term" value="C:membrane"/>
    <property type="evidence" value="ECO:0007669"/>
    <property type="project" value="UniProtKB-SubCell"/>
</dbReference>
<organism evidence="14 15">
    <name type="scientific">Morus notabilis</name>
    <dbReference type="NCBI Taxonomy" id="981085"/>
    <lineage>
        <taxon>Eukaryota</taxon>
        <taxon>Viridiplantae</taxon>
        <taxon>Streptophyta</taxon>
        <taxon>Embryophyta</taxon>
        <taxon>Tracheophyta</taxon>
        <taxon>Spermatophyta</taxon>
        <taxon>Magnoliopsida</taxon>
        <taxon>eudicotyledons</taxon>
        <taxon>Gunneridae</taxon>
        <taxon>Pentapetalae</taxon>
        <taxon>rosids</taxon>
        <taxon>fabids</taxon>
        <taxon>Rosales</taxon>
        <taxon>Moraceae</taxon>
        <taxon>Moreae</taxon>
        <taxon>Morus</taxon>
    </lineage>
</organism>
<dbReference type="KEGG" id="mnt:21404062"/>
<dbReference type="InterPro" id="IPR017972">
    <property type="entry name" value="Cyt_P450_CS"/>
</dbReference>
<keyword evidence="5 11" id="KW-0479">Metal-binding</keyword>
<dbReference type="PRINTS" id="PR00463">
    <property type="entry name" value="EP450I"/>
</dbReference>
<dbReference type="eggNOG" id="KOG0157">
    <property type="taxonomic scope" value="Eukaryota"/>
</dbReference>
<evidence type="ECO:0000256" key="4">
    <source>
        <dbReference type="ARBA" id="ARBA00022692"/>
    </source>
</evidence>
<comment type="subcellular location">
    <subcellularLocation>
        <location evidence="1">Membrane</location>
        <topology evidence="1">Single-pass membrane protein</topology>
    </subcellularLocation>
</comment>
<evidence type="ECO:0000256" key="11">
    <source>
        <dbReference type="PIRSR" id="PIRSR602401-1"/>
    </source>
</evidence>
<keyword evidence="15" id="KW-1185">Reference proteome</keyword>
<keyword evidence="3 11" id="KW-0349">Heme</keyword>
<evidence type="ECO:0000313" key="15">
    <source>
        <dbReference type="Proteomes" id="UP000030645"/>
    </source>
</evidence>
<keyword evidence="13" id="KW-0732">Signal</keyword>
<dbReference type="STRING" id="981085.W9SHH7"/>
<dbReference type="AlphaFoldDB" id="W9SHH7"/>
<keyword evidence="4" id="KW-0812">Transmembrane</keyword>
<dbReference type="InterPro" id="IPR036396">
    <property type="entry name" value="Cyt_P450_sf"/>
</dbReference>
<dbReference type="PANTHER" id="PTHR24282:SF211">
    <property type="entry name" value="CYTOCHROME P450-RELATED"/>
    <property type="match status" value="1"/>
</dbReference>
<proteinExistence type="inferred from homology"/>
<evidence type="ECO:0000256" key="5">
    <source>
        <dbReference type="ARBA" id="ARBA00022723"/>
    </source>
</evidence>
<evidence type="ECO:0000256" key="12">
    <source>
        <dbReference type="RuleBase" id="RU000461"/>
    </source>
</evidence>
<dbReference type="GO" id="GO:0004497">
    <property type="term" value="F:monooxygenase activity"/>
    <property type="evidence" value="ECO:0007669"/>
    <property type="project" value="UniProtKB-KW"/>
</dbReference>
<dbReference type="InterPro" id="IPR001128">
    <property type="entry name" value="Cyt_P450"/>
</dbReference>
<evidence type="ECO:0000256" key="7">
    <source>
        <dbReference type="ARBA" id="ARBA00023002"/>
    </source>
</evidence>
<comment type="similarity">
    <text evidence="2 12">Belongs to the cytochrome P450 family.</text>
</comment>
<dbReference type="GO" id="GO:0020037">
    <property type="term" value="F:heme binding"/>
    <property type="evidence" value="ECO:0007669"/>
    <property type="project" value="InterPro"/>
</dbReference>
<accession>W9SHH7</accession>
<sequence>MNHLLLILALILLITLLKLAYSIICVPLRIQSQFSKQGVRGPRYRPIFFGNTKEIIRMFEEVKAKPKSTLVENDVVEYAAPFYRRWSRMYGESFLYWYGTTPRVAISDPDLIKEVLMNTSGSITKIGFNPSNRQLFGQGLAGLEGHKWALHRRIAVQAFTMERVKSWVPDIVAGVVKKLEKWEDIREGREEFELDVHKEVHELSADIISRTAFGSSFEEGKRIFSLQEDQLLHFSKGSKNVYIPGFRFLPTKDNRERWRLEKETRDLVRRLIMTSSKTRENSRILLSLLMASYENQEGNVEKLGVEEIIDECKTFYFAGKETTANLLTWALLLLAQHEEWQNKAREEVVRVFGFNGLPLAKNLNNLKLVTMIINEALRLYPPTSVMMRKTSKRIRLGNVDIAAHTQFLLAMVVVHRRTEIWGEDANKFNPLRFTEPRKHLASFFPFGLGPRICVAQNLAMVEAKIVLAMIIQNYSFRLSPTYVHAPILLATLQPTYGAQILFKKISLT</sequence>
<reference evidence="15" key="1">
    <citation type="submission" date="2013-01" db="EMBL/GenBank/DDBJ databases">
        <title>Draft Genome Sequence of a Mulberry Tree, Morus notabilis C.K. Schneid.</title>
        <authorList>
            <person name="He N."/>
            <person name="Zhao S."/>
        </authorList>
    </citation>
    <scope>NUCLEOTIDE SEQUENCE</scope>
</reference>
<keyword evidence="7 12" id="KW-0560">Oxidoreductase</keyword>
<dbReference type="InterPro" id="IPR002401">
    <property type="entry name" value="Cyt_P450_E_grp-I"/>
</dbReference>
<feature type="binding site" description="axial binding residue" evidence="11">
    <location>
        <position position="453"/>
    </location>
    <ligand>
        <name>heme</name>
        <dbReference type="ChEBI" id="CHEBI:30413"/>
    </ligand>
    <ligandPart>
        <name>Fe</name>
        <dbReference type="ChEBI" id="CHEBI:18248"/>
    </ligandPart>
</feature>
<gene>
    <name evidence="14" type="ORF">L484_021199</name>
</gene>
<comment type="cofactor">
    <cofactor evidence="11">
        <name>heme</name>
        <dbReference type="ChEBI" id="CHEBI:30413"/>
    </cofactor>
</comment>
<dbReference type="OrthoDB" id="1470350at2759"/>
<dbReference type="PRINTS" id="PR00385">
    <property type="entry name" value="P450"/>
</dbReference>
<name>W9SHH7_9ROSA</name>
<dbReference type="Pfam" id="PF00067">
    <property type="entry name" value="p450"/>
    <property type="match status" value="1"/>
</dbReference>
<evidence type="ECO:0000256" key="10">
    <source>
        <dbReference type="ARBA" id="ARBA00023136"/>
    </source>
</evidence>
<evidence type="ECO:0000256" key="2">
    <source>
        <dbReference type="ARBA" id="ARBA00010617"/>
    </source>
</evidence>
<evidence type="ECO:0000313" key="14">
    <source>
        <dbReference type="EMBL" id="EXC07292.1"/>
    </source>
</evidence>
<protein>
    <submittedName>
        <fullName evidence="14">Cytochrome P450 734A1</fullName>
    </submittedName>
</protein>
<dbReference type="PANTHER" id="PTHR24282">
    <property type="entry name" value="CYTOCHROME P450 FAMILY MEMBER"/>
    <property type="match status" value="1"/>
</dbReference>
<dbReference type="InterPro" id="IPR050665">
    <property type="entry name" value="Cytochrome_P450_Monooxygen"/>
</dbReference>
<dbReference type="PROSITE" id="PS00086">
    <property type="entry name" value="CYTOCHROME_P450"/>
    <property type="match status" value="1"/>
</dbReference>
<evidence type="ECO:0000256" key="1">
    <source>
        <dbReference type="ARBA" id="ARBA00004167"/>
    </source>
</evidence>
<dbReference type="Gene3D" id="1.10.630.10">
    <property type="entry name" value="Cytochrome P450"/>
    <property type="match status" value="1"/>
</dbReference>
<feature type="chain" id="PRO_5004930340" evidence="13">
    <location>
        <begin position="23"/>
        <end position="508"/>
    </location>
</feature>
<evidence type="ECO:0000256" key="6">
    <source>
        <dbReference type="ARBA" id="ARBA00022989"/>
    </source>
</evidence>
<evidence type="ECO:0000256" key="13">
    <source>
        <dbReference type="SAM" id="SignalP"/>
    </source>
</evidence>
<keyword evidence="8 11" id="KW-0408">Iron</keyword>
<evidence type="ECO:0000256" key="9">
    <source>
        <dbReference type="ARBA" id="ARBA00023033"/>
    </source>
</evidence>
<feature type="signal peptide" evidence="13">
    <location>
        <begin position="1"/>
        <end position="22"/>
    </location>
</feature>